<evidence type="ECO:0000313" key="3">
    <source>
        <dbReference type="Proteomes" id="UP000619170"/>
    </source>
</evidence>
<keyword evidence="3" id="KW-1185">Reference proteome</keyword>
<organism evidence="2 3">
    <name type="scientific">Acinetobacter oleivorans</name>
    <dbReference type="NCBI Taxonomy" id="1148157"/>
    <lineage>
        <taxon>Bacteria</taxon>
        <taxon>Pseudomonadati</taxon>
        <taxon>Pseudomonadota</taxon>
        <taxon>Gammaproteobacteria</taxon>
        <taxon>Moraxellales</taxon>
        <taxon>Moraxellaceae</taxon>
        <taxon>Acinetobacter</taxon>
    </lineage>
</organism>
<evidence type="ECO:0000313" key="2">
    <source>
        <dbReference type="EMBL" id="MBE2166395.1"/>
    </source>
</evidence>
<dbReference type="EMBL" id="JADAZL010000012">
    <property type="protein sequence ID" value="MBE2166395.1"/>
    <property type="molecule type" value="Genomic_DNA"/>
</dbReference>
<gene>
    <name evidence="2" type="ORF">IIQ43_17895</name>
</gene>
<sequence>MKFNSKRISVFLIFTSTIILTACGGESSDQNTNGQAENNLEKDGSIYQVYYQSSDISSGIYSDFFKITQYSIKNNEIFFSKSHNQPLKNDFLTEQKILNKGTLQTNIVKRLTPSSWTYELTPDLKQNLKFEIVKLDGENIFDRVLPGYKENINLETGLHNQLDKSLIEFYQNYKNVRFPKNSYCYRLKETQWNQSYISYISSFYANPAFSEKKQSIIEKYNNLGLDKKYFRLLNSQWYGYNLTVLENLETGDIESVLGNNNDQSASIEFVSSSVWDADRSLAYEKSHLYSIEDNQLNNTHSLTAFRQKLKIANLEKGCFAFNTQAAQAIQRLTLVNWQPGDSSDISPFFSRRTLLSN</sequence>
<feature type="signal peptide" evidence="1">
    <location>
        <begin position="1"/>
        <end position="22"/>
    </location>
</feature>
<proteinExistence type="predicted"/>
<protein>
    <recommendedName>
        <fullName evidence="4">Lipoprotein</fullName>
    </recommendedName>
</protein>
<comment type="caution">
    <text evidence="2">The sequence shown here is derived from an EMBL/GenBank/DDBJ whole genome shotgun (WGS) entry which is preliminary data.</text>
</comment>
<evidence type="ECO:0000256" key="1">
    <source>
        <dbReference type="SAM" id="SignalP"/>
    </source>
</evidence>
<name>A0ABR9NNR1_9GAMM</name>
<dbReference type="Proteomes" id="UP000619170">
    <property type="component" value="Unassembled WGS sequence"/>
</dbReference>
<keyword evidence="1" id="KW-0732">Signal</keyword>
<reference evidence="3" key="1">
    <citation type="submission" date="2023-07" db="EMBL/GenBank/DDBJ databases">
        <title>Acinetobacter oleivorans assembled AC1583.</title>
        <authorList>
            <person name="Yeo C.C."/>
        </authorList>
    </citation>
    <scope>NUCLEOTIDE SEQUENCE [LARGE SCALE GENOMIC DNA]</scope>
    <source>
        <strain evidence="3">AC1583</strain>
    </source>
</reference>
<accession>A0ABR9NNR1</accession>
<feature type="chain" id="PRO_5046029938" description="Lipoprotein" evidence="1">
    <location>
        <begin position="23"/>
        <end position="357"/>
    </location>
</feature>
<dbReference type="PROSITE" id="PS51257">
    <property type="entry name" value="PROKAR_LIPOPROTEIN"/>
    <property type="match status" value="1"/>
</dbReference>
<dbReference type="RefSeq" id="WP_192835081.1">
    <property type="nucleotide sequence ID" value="NZ_JADAZL010000012.1"/>
</dbReference>
<evidence type="ECO:0008006" key="4">
    <source>
        <dbReference type="Google" id="ProtNLM"/>
    </source>
</evidence>